<keyword evidence="3" id="KW-1185">Reference proteome</keyword>
<evidence type="ECO:0000256" key="1">
    <source>
        <dbReference type="SAM" id="SignalP"/>
    </source>
</evidence>
<proteinExistence type="predicted"/>
<dbReference type="STRING" id="339866.GCA_001418255_00229"/>
<dbReference type="SUPFAM" id="SSF117074">
    <property type="entry name" value="Hypothetical protein PA1324"/>
    <property type="match status" value="1"/>
</dbReference>
<feature type="chain" id="PRO_5005504794" description="Lipoprotein" evidence="1">
    <location>
        <begin position="28"/>
        <end position="537"/>
    </location>
</feature>
<dbReference type="EMBL" id="CYHF01000001">
    <property type="protein sequence ID" value="CUA93444.1"/>
    <property type="molecule type" value="Genomic_DNA"/>
</dbReference>
<evidence type="ECO:0000313" key="3">
    <source>
        <dbReference type="Proteomes" id="UP000183649"/>
    </source>
</evidence>
<keyword evidence="1" id="KW-0732">Signal</keyword>
<dbReference type="PROSITE" id="PS51257">
    <property type="entry name" value="PROKAR_LIPOPROTEIN"/>
    <property type="match status" value="1"/>
</dbReference>
<accession>A0A0K6HRD2</accession>
<evidence type="ECO:0000313" key="2">
    <source>
        <dbReference type="EMBL" id="CUA93444.1"/>
    </source>
</evidence>
<dbReference type="OrthoDB" id="9770871at2"/>
<sequence>MKSRNTPRTQLSPLSLALLGGMCSGLALSLAACGGGGSSSPSANSVSGVVLDGPIQGATVCLDLNANKQCDSGEPASAPTDAQGNYTIAGLTADQQNSGAEWIAVVPAGATDGGTPFATGFVLRAPANKPGIISPFTHMVQVAIDQGAGSQIAAEAAVATQLAVGQASLYTNYHAGSPSTDAAILAAHAPNVVALLQSGTQPTIDLDPGQAQTGYTVRYFGFADANNYRLRVFYGGASNGHSVFYDVRSGLSYGSPMSAASLYGTAQYLTSTGWVDLNATTGNPTSKGNPSTTLSAGYVYINLRQVTDLSGKSVADAVALANDTTQNSFATLPGVPGSLAGTLPNGAAASTVRSLALVNPVIYNPADGSAAAGYSNPALTTLDAVIAAFPASATLTSGNTLGMGNLQSTYTCPGGAASCVIAQQRLRVQFDSGNTARWMLCDLNWPSGSTAGNCLAIGSGSYARATGADGQTPLLTFSGLPAQADGMSFVRVFAETGGQVWFGYQNKPSTTTTTRLNDVAFTPIAAQLGITVPTNPN</sequence>
<evidence type="ECO:0008006" key="4">
    <source>
        <dbReference type="Google" id="ProtNLM"/>
    </source>
</evidence>
<reference evidence="3" key="1">
    <citation type="submission" date="2015-08" db="EMBL/GenBank/DDBJ databases">
        <authorList>
            <person name="Varghese N."/>
        </authorList>
    </citation>
    <scope>NUCLEOTIDE SEQUENCE [LARGE SCALE GENOMIC DNA]</scope>
    <source>
        <strain evidence="3">DSM 18181</strain>
    </source>
</reference>
<dbReference type="Proteomes" id="UP000183649">
    <property type="component" value="Unassembled WGS sequence"/>
</dbReference>
<name>A0A0K6HRD2_9BURK</name>
<organism evidence="2 3">
    <name type="scientific">Thiomonas bhubaneswarensis</name>
    <dbReference type="NCBI Taxonomy" id="339866"/>
    <lineage>
        <taxon>Bacteria</taxon>
        <taxon>Pseudomonadati</taxon>
        <taxon>Pseudomonadota</taxon>
        <taxon>Betaproteobacteria</taxon>
        <taxon>Burkholderiales</taxon>
        <taxon>Thiomonas</taxon>
    </lineage>
</organism>
<gene>
    <name evidence="2" type="ORF">Ga0061069_101231</name>
</gene>
<feature type="signal peptide" evidence="1">
    <location>
        <begin position="1"/>
        <end position="27"/>
    </location>
</feature>
<protein>
    <recommendedName>
        <fullName evidence="4">Lipoprotein</fullName>
    </recommendedName>
</protein>
<dbReference type="AlphaFoldDB" id="A0A0K6HRD2"/>
<dbReference type="RefSeq" id="WP_055449184.1">
    <property type="nucleotide sequence ID" value="NZ_CYHF01000001.1"/>
</dbReference>